<dbReference type="Proteomes" id="UP001189429">
    <property type="component" value="Unassembled WGS sequence"/>
</dbReference>
<organism evidence="2 3">
    <name type="scientific">Prorocentrum cordatum</name>
    <dbReference type="NCBI Taxonomy" id="2364126"/>
    <lineage>
        <taxon>Eukaryota</taxon>
        <taxon>Sar</taxon>
        <taxon>Alveolata</taxon>
        <taxon>Dinophyceae</taxon>
        <taxon>Prorocentrales</taxon>
        <taxon>Prorocentraceae</taxon>
        <taxon>Prorocentrum</taxon>
    </lineage>
</organism>
<feature type="region of interest" description="Disordered" evidence="1">
    <location>
        <begin position="56"/>
        <end position="79"/>
    </location>
</feature>
<feature type="non-terminal residue" evidence="2">
    <location>
        <position position="1"/>
    </location>
</feature>
<feature type="compositionally biased region" description="Acidic residues" evidence="1">
    <location>
        <begin position="143"/>
        <end position="153"/>
    </location>
</feature>
<feature type="compositionally biased region" description="Low complexity" evidence="1">
    <location>
        <begin position="14"/>
        <end position="26"/>
    </location>
</feature>
<comment type="caution">
    <text evidence="2">The sequence shown here is derived from an EMBL/GenBank/DDBJ whole genome shotgun (WGS) entry which is preliminary data.</text>
</comment>
<sequence>PRQAPLQLARRGGRSAAAPGGASARAMGDGDARAMIDGDARAMNDGDARAALVTAADYEPPSEGEGERETLLGEATEGTESEYDLSNFYDCDAALASWRESWPEEKQKFCCASEGKGCAGEDNATADAAPSGGGAAGDGWDPSWDEEGDEEGVGLDYAHLDIPKAGHGARAGQVRAPSRAAPQRGPHE</sequence>
<evidence type="ECO:0008006" key="4">
    <source>
        <dbReference type="Google" id="ProtNLM"/>
    </source>
</evidence>
<reference evidence="2" key="1">
    <citation type="submission" date="2023-10" db="EMBL/GenBank/DDBJ databases">
        <authorList>
            <person name="Chen Y."/>
            <person name="Shah S."/>
            <person name="Dougan E. K."/>
            <person name="Thang M."/>
            <person name="Chan C."/>
        </authorList>
    </citation>
    <scope>NUCLEOTIDE SEQUENCE [LARGE SCALE GENOMIC DNA]</scope>
</reference>
<keyword evidence="3" id="KW-1185">Reference proteome</keyword>
<protein>
    <recommendedName>
        <fullName evidence="4">Condensin complex subunit 2</fullName>
    </recommendedName>
</protein>
<feature type="region of interest" description="Disordered" evidence="1">
    <location>
        <begin position="117"/>
        <end position="188"/>
    </location>
</feature>
<evidence type="ECO:0000313" key="3">
    <source>
        <dbReference type="Proteomes" id="UP001189429"/>
    </source>
</evidence>
<name>A0ABN9XMM3_9DINO</name>
<evidence type="ECO:0000256" key="1">
    <source>
        <dbReference type="SAM" id="MobiDB-lite"/>
    </source>
</evidence>
<evidence type="ECO:0000313" key="2">
    <source>
        <dbReference type="EMBL" id="CAK0899381.1"/>
    </source>
</evidence>
<feature type="region of interest" description="Disordered" evidence="1">
    <location>
        <begin position="1"/>
        <end position="30"/>
    </location>
</feature>
<accession>A0ABN9XMM3</accession>
<gene>
    <name evidence="2" type="ORF">PCOR1329_LOCUS76899</name>
</gene>
<proteinExistence type="predicted"/>
<dbReference type="EMBL" id="CAUYUJ010020593">
    <property type="protein sequence ID" value="CAK0899381.1"/>
    <property type="molecule type" value="Genomic_DNA"/>
</dbReference>